<comment type="caution">
    <text evidence="1">The sequence shown here is derived from an EMBL/GenBank/DDBJ whole genome shotgun (WGS) entry which is preliminary data.</text>
</comment>
<dbReference type="AlphaFoldDB" id="A0A2P6N6R8"/>
<reference evidence="1 2" key="1">
    <citation type="journal article" date="2018" name="Genome Biol. Evol.">
        <title>Multiple Roots of Fruiting Body Formation in Amoebozoa.</title>
        <authorList>
            <person name="Hillmann F."/>
            <person name="Forbes G."/>
            <person name="Novohradska S."/>
            <person name="Ferling I."/>
            <person name="Riege K."/>
            <person name="Groth M."/>
            <person name="Westermann M."/>
            <person name="Marz M."/>
            <person name="Spaller T."/>
            <person name="Winckler T."/>
            <person name="Schaap P."/>
            <person name="Glockner G."/>
        </authorList>
    </citation>
    <scope>NUCLEOTIDE SEQUENCE [LARGE SCALE GENOMIC DNA]</scope>
    <source>
        <strain evidence="1 2">Jena</strain>
    </source>
</reference>
<dbReference type="InParanoid" id="A0A2P6N6R8"/>
<evidence type="ECO:0000313" key="1">
    <source>
        <dbReference type="EMBL" id="PRP79633.1"/>
    </source>
</evidence>
<dbReference type="Proteomes" id="UP000241769">
    <property type="component" value="Unassembled WGS sequence"/>
</dbReference>
<organism evidence="1 2">
    <name type="scientific">Planoprotostelium fungivorum</name>
    <dbReference type="NCBI Taxonomy" id="1890364"/>
    <lineage>
        <taxon>Eukaryota</taxon>
        <taxon>Amoebozoa</taxon>
        <taxon>Evosea</taxon>
        <taxon>Variosea</taxon>
        <taxon>Cavosteliida</taxon>
        <taxon>Cavosteliaceae</taxon>
        <taxon>Planoprotostelium</taxon>
    </lineage>
</organism>
<evidence type="ECO:0000313" key="2">
    <source>
        <dbReference type="Proteomes" id="UP000241769"/>
    </source>
</evidence>
<accession>A0A2P6N6R8</accession>
<dbReference type="EMBL" id="MDYQ01000177">
    <property type="protein sequence ID" value="PRP79633.1"/>
    <property type="molecule type" value="Genomic_DNA"/>
</dbReference>
<feature type="non-terminal residue" evidence="1">
    <location>
        <position position="195"/>
    </location>
</feature>
<keyword evidence="2" id="KW-1185">Reference proteome</keyword>
<sequence>MDTTDVICGFGLRKVTITTHQHTNTHTSNEKHINITEMISNAMNSIQNVAHSVAPAYVKEAPVMSPSMRGKMASSSSPLGNDMLSSAAHMISDLKSNISNTVFGPALDERGIPIPPPMPTQEKMHKHYLIPEAPPMPTQEKMHGHYLIPKAPPMPTAEQMNKHYMSRNKTLENASNMVRSVFDKVADAVPSAADL</sequence>
<gene>
    <name evidence="1" type="ORF">PROFUN_12823</name>
</gene>
<protein>
    <submittedName>
        <fullName evidence="1">Uncharacterized protein</fullName>
    </submittedName>
</protein>
<name>A0A2P6N6R8_9EUKA</name>
<proteinExistence type="predicted"/>